<proteinExistence type="predicted"/>
<dbReference type="AlphaFoldDB" id="A0A2H5N726"/>
<comment type="caution">
    <text evidence="1">The sequence shown here is derived from an EMBL/GenBank/DDBJ whole genome shotgun (WGS) entry which is preliminary data.</text>
</comment>
<dbReference type="EMBL" id="BDQV01001997">
    <property type="protein sequence ID" value="GAY35591.1"/>
    <property type="molecule type" value="Genomic_DNA"/>
</dbReference>
<protein>
    <submittedName>
        <fullName evidence="1">Uncharacterized protein</fullName>
    </submittedName>
</protein>
<dbReference type="Proteomes" id="UP000236630">
    <property type="component" value="Unassembled WGS sequence"/>
</dbReference>
<gene>
    <name evidence="1" type="ORF">CUMW_278570</name>
</gene>
<organism evidence="1 2">
    <name type="scientific">Citrus unshiu</name>
    <name type="common">Satsuma mandarin</name>
    <name type="synonym">Citrus nobilis var. unshiu</name>
    <dbReference type="NCBI Taxonomy" id="55188"/>
    <lineage>
        <taxon>Eukaryota</taxon>
        <taxon>Viridiplantae</taxon>
        <taxon>Streptophyta</taxon>
        <taxon>Embryophyta</taxon>
        <taxon>Tracheophyta</taxon>
        <taxon>Spermatophyta</taxon>
        <taxon>Magnoliopsida</taxon>
        <taxon>eudicotyledons</taxon>
        <taxon>Gunneridae</taxon>
        <taxon>Pentapetalae</taxon>
        <taxon>rosids</taxon>
        <taxon>malvids</taxon>
        <taxon>Sapindales</taxon>
        <taxon>Rutaceae</taxon>
        <taxon>Aurantioideae</taxon>
        <taxon>Citrus</taxon>
    </lineage>
</organism>
<keyword evidence="2" id="KW-1185">Reference proteome</keyword>
<reference evidence="1 2" key="1">
    <citation type="journal article" date="2017" name="Front. Genet.">
        <title>Draft sequencing of the heterozygous diploid genome of Satsuma (Citrus unshiu Marc.) using a hybrid assembly approach.</title>
        <authorList>
            <person name="Shimizu T."/>
            <person name="Tanizawa Y."/>
            <person name="Mochizuki T."/>
            <person name="Nagasaki H."/>
            <person name="Yoshioka T."/>
            <person name="Toyoda A."/>
            <person name="Fujiyama A."/>
            <person name="Kaminuma E."/>
            <person name="Nakamura Y."/>
        </authorList>
    </citation>
    <scope>NUCLEOTIDE SEQUENCE [LARGE SCALE GENOMIC DNA]</scope>
    <source>
        <strain evidence="2">cv. Miyagawa wase</strain>
    </source>
</reference>
<evidence type="ECO:0000313" key="1">
    <source>
        <dbReference type="EMBL" id="GAY35591.1"/>
    </source>
</evidence>
<sequence>MAKIGSNDGATYNGYLSVGLEDHCWLARDENIILFLRSRSSKLERLSDKASDQLRTGYVTNLERAMNGRKPKSEDFPRTSIVIPSAPGVQNAAHIDIKMAHST</sequence>
<evidence type="ECO:0000313" key="2">
    <source>
        <dbReference type="Proteomes" id="UP000236630"/>
    </source>
</evidence>
<name>A0A2H5N726_CITUN</name>
<accession>A0A2H5N726</accession>